<protein>
    <submittedName>
        <fullName evidence="2">Cation channel family protein</fullName>
    </submittedName>
</protein>
<evidence type="ECO:0000313" key="1">
    <source>
        <dbReference type="Proteomes" id="UP000035680"/>
    </source>
</evidence>
<accession>A0A0K0EVD0</accession>
<proteinExistence type="predicted"/>
<sequence length="818" mass="95337">MQNNYDYPDHSIHNSSKQHVNRYEYSNQIPPEYFHEMEELSQNGISGDEDYPNLMKCDSFSNSQKQHSYGESGSRQMIMSSDFFKNENSKINLQPNNNCYSNPNTFLQKRKTFPEVLNNDSNKRGNEFYCGHISSQQNNWQPIQEESTPKSNISNSKVQLNRIVTTQSKIERISFEDENQMKYLKKKGTPPVSKVQSVVQLMNKFEKTLEVPQQKCKQYNGGGRAMIKQQLLTYPLDFDDDRKEISRETIDSKDKKIGKVANTVKQLQQKLHPHLKNIKDGEIKKNVTIYSDQNSEYFISEKKNLNDILPEPLLSEDSELSSDMKRLSTESDFTKDIPLDLDRRKNVNTSITSTLSKNLAKEARMLMEYFQRRRPLLNYLGVGLSDQLWEQVNSLPPKTVRLIYEEELGSIQHNCKQKEAPRLMKRLSVRSSIRQDPRKIALKKKLLHSKMDNHDSNYSKIDKSLKKQIKEPNSKALNLHQINILDKNNEATTNDTKINYNQLQDIMKNKYTFQKQPNIFENQYGEEEDENKYINHIKKDSFVNESNIHENHDNFDEEIPEYIEDSKNNFDNSGTLQSVDTKSGRFIKKSAAALIAKRHTNDPPINCPIKSNSSSSIVSRHSISNVNDKEKDIHHGCLYEKDKWKQNMLSSNDCMYNPIEKNTKISNHSIGQRQYLRPSKSLDHLMFENTNEDMETFAENNLPNYDINLTKISSHQQLHNDDYENPPEVDEIGMPRIPPHKSYTKNSTIQRMENNEYEEDINYHDNYTNNQFLYAGARPFIPKQITASKNIVDYSNNTLREKKSMAVESRCLTDSHMF</sequence>
<dbReference type="AlphaFoldDB" id="A0A0K0EVD0"/>
<dbReference type="WBParaSite" id="SVE_0048000.1">
    <property type="protein sequence ID" value="SVE_0048000.1"/>
    <property type="gene ID" value="SVE_0048000"/>
</dbReference>
<reference evidence="2" key="2">
    <citation type="submission" date="2015-08" db="UniProtKB">
        <authorList>
            <consortium name="WormBaseParasite"/>
        </authorList>
    </citation>
    <scope>IDENTIFICATION</scope>
</reference>
<keyword evidence="1" id="KW-1185">Reference proteome</keyword>
<evidence type="ECO:0000313" key="2">
    <source>
        <dbReference type="WBParaSite" id="SVE_0048000.1"/>
    </source>
</evidence>
<name>A0A0K0EVD0_STRVS</name>
<dbReference type="Proteomes" id="UP000035680">
    <property type="component" value="Unassembled WGS sequence"/>
</dbReference>
<reference evidence="1" key="1">
    <citation type="submission" date="2014-07" db="EMBL/GenBank/DDBJ databases">
        <authorList>
            <person name="Martin A.A"/>
            <person name="De Silva N."/>
        </authorList>
    </citation>
    <scope>NUCLEOTIDE SEQUENCE</scope>
</reference>
<organism evidence="1 2">
    <name type="scientific">Strongyloides venezuelensis</name>
    <name type="common">Threadworm</name>
    <dbReference type="NCBI Taxonomy" id="75913"/>
    <lineage>
        <taxon>Eukaryota</taxon>
        <taxon>Metazoa</taxon>
        <taxon>Ecdysozoa</taxon>
        <taxon>Nematoda</taxon>
        <taxon>Chromadorea</taxon>
        <taxon>Rhabditida</taxon>
        <taxon>Tylenchina</taxon>
        <taxon>Panagrolaimomorpha</taxon>
        <taxon>Strongyloidoidea</taxon>
        <taxon>Strongyloididae</taxon>
        <taxon>Strongyloides</taxon>
    </lineage>
</organism>